<feature type="region of interest" description="Disordered" evidence="8">
    <location>
        <begin position="212"/>
        <end position="237"/>
    </location>
</feature>
<dbReference type="EMBL" id="CASHTH010000078">
    <property type="protein sequence ID" value="CAI7990664.1"/>
    <property type="molecule type" value="Genomic_DNA"/>
</dbReference>
<comment type="similarity">
    <text evidence="2 7">Belongs to the 2-oxoacid dehydrogenase family.</text>
</comment>
<dbReference type="InterPro" id="IPR036625">
    <property type="entry name" value="E3-bd_dom_sf"/>
</dbReference>
<dbReference type="Gene3D" id="4.10.320.10">
    <property type="entry name" value="E3-binding domain"/>
    <property type="match status" value="1"/>
</dbReference>
<dbReference type="EC" id="2.3.1.-" evidence="7"/>
<dbReference type="PANTHER" id="PTHR43178:SF5">
    <property type="entry name" value="LIPOAMIDE ACYLTRANSFERASE COMPONENT OF BRANCHED-CHAIN ALPHA-KETO ACID DEHYDROGENASE COMPLEX, MITOCHONDRIAL"/>
    <property type="match status" value="1"/>
</dbReference>
<evidence type="ECO:0000256" key="1">
    <source>
        <dbReference type="ARBA" id="ARBA00001938"/>
    </source>
</evidence>
<dbReference type="InterPro" id="IPR001078">
    <property type="entry name" value="2-oxoacid_DH_actylTfrase"/>
</dbReference>
<evidence type="ECO:0000256" key="5">
    <source>
        <dbReference type="ARBA" id="ARBA00022946"/>
    </source>
</evidence>
<keyword evidence="5" id="KW-0809">Transit peptide</keyword>
<feature type="compositionally biased region" description="Low complexity" evidence="8">
    <location>
        <begin position="153"/>
        <end position="162"/>
    </location>
</feature>
<evidence type="ECO:0000256" key="3">
    <source>
        <dbReference type="ARBA" id="ARBA00022679"/>
    </source>
</evidence>
<dbReference type="InterPro" id="IPR011053">
    <property type="entry name" value="Single_hybrid_motif"/>
</dbReference>
<dbReference type="Gene3D" id="3.30.559.10">
    <property type="entry name" value="Chloramphenicol acetyltransferase-like domain"/>
    <property type="match status" value="1"/>
</dbReference>
<dbReference type="PROSITE" id="PS00189">
    <property type="entry name" value="LIPOYL"/>
    <property type="match status" value="1"/>
</dbReference>
<dbReference type="AlphaFoldDB" id="A0AA35QT41"/>
<dbReference type="InterPro" id="IPR000089">
    <property type="entry name" value="Biotin_lipoyl"/>
</dbReference>
<gene>
    <name evidence="11" type="ORF">GBAR_LOCUS519</name>
</gene>
<dbReference type="InterPro" id="IPR023213">
    <property type="entry name" value="CAT-like_dom_sf"/>
</dbReference>
<dbReference type="FunFam" id="3.30.559.10:FF:000027">
    <property type="entry name" value="Dihydrolipoamide acetyltransferase component of pyruvate dehydrogenase complex"/>
    <property type="match status" value="1"/>
</dbReference>
<dbReference type="InterPro" id="IPR004167">
    <property type="entry name" value="PSBD"/>
</dbReference>
<dbReference type="SUPFAM" id="SSF52777">
    <property type="entry name" value="CoA-dependent acyltransferases"/>
    <property type="match status" value="1"/>
</dbReference>
<keyword evidence="12" id="KW-1185">Reference proteome</keyword>
<dbReference type="PROSITE" id="PS51826">
    <property type="entry name" value="PSBD"/>
    <property type="match status" value="1"/>
</dbReference>
<feature type="domain" description="Lipoyl-binding" evidence="9">
    <location>
        <begin position="56"/>
        <end position="131"/>
    </location>
</feature>
<dbReference type="GO" id="GO:0016407">
    <property type="term" value="F:acetyltransferase activity"/>
    <property type="evidence" value="ECO:0007669"/>
    <property type="project" value="TreeGrafter"/>
</dbReference>
<dbReference type="Pfam" id="PF02817">
    <property type="entry name" value="E3_binding"/>
    <property type="match status" value="1"/>
</dbReference>
<evidence type="ECO:0000259" key="9">
    <source>
        <dbReference type="PROSITE" id="PS50968"/>
    </source>
</evidence>
<evidence type="ECO:0000313" key="12">
    <source>
        <dbReference type="Proteomes" id="UP001174909"/>
    </source>
</evidence>
<protein>
    <recommendedName>
        <fullName evidence="7">Dihydrolipoamide acetyltransferase component of pyruvate dehydrogenase complex</fullName>
        <ecNumber evidence="7">2.3.1.-</ecNumber>
    </recommendedName>
</protein>
<dbReference type="Gene3D" id="2.40.50.100">
    <property type="match status" value="1"/>
</dbReference>
<dbReference type="InterPro" id="IPR003016">
    <property type="entry name" value="2-oxoA_DH_lipoyl-BS"/>
</dbReference>
<evidence type="ECO:0000256" key="7">
    <source>
        <dbReference type="RuleBase" id="RU003423"/>
    </source>
</evidence>
<organism evidence="11 12">
    <name type="scientific">Geodia barretti</name>
    <name type="common">Barrett's horny sponge</name>
    <dbReference type="NCBI Taxonomy" id="519541"/>
    <lineage>
        <taxon>Eukaryota</taxon>
        <taxon>Metazoa</taxon>
        <taxon>Porifera</taxon>
        <taxon>Demospongiae</taxon>
        <taxon>Heteroscleromorpha</taxon>
        <taxon>Tetractinellida</taxon>
        <taxon>Astrophorina</taxon>
        <taxon>Geodiidae</taxon>
        <taxon>Geodia</taxon>
    </lineage>
</organism>
<keyword evidence="6 7" id="KW-0012">Acyltransferase</keyword>
<dbReference type="InterPro" id="IPR050743">
    <property type="entry name" value="2-oxoacid_DH_E2_comp"/>
</dbReference>
<keyword evidence="4 7" id="KW-0450">Lipoyl</keyword>
<evidence type="ECO:0000256" key="2">
    <source>
        <dbReference type="ARBA" id="ARBA00007317"/>
    </source>
</evidence>
<comment type="caution">
    <text evidence="11">The sequence shown here is derived from an EMBL/GenBank/DDBJ whole genome shotgun (WGS) entry which is preliminary data.</text>
</comment>
<proteinExistence type="inferred from homology"/>
<evidence type="ECO:0000259" key="10">
    <source>
        <dbReference type="PROSITE" id="PS51826"/>
    </source>
</evidence>
<dbReference type="GO" id="GO:0031405">
    <property type="term" value="F:lipoic acid binding"/>
    <property type="evidence" value="ECO:0007669"/>
    <property type="project" value="TreeGrafter"/>
</dbReference>
<evidence type="ECO:0000256" key="4">
    <source>
        <dbReference type="ARBA" id="ARBA00022823"/>
    </source>
</evidence>
<dbReference type="FunFam" id="4.10.320.10:FF:000002">
    <property type="entry name" value="Dihydrolipoamide acetyltransferase component of pyruvate dehydrogenase complex"/>
    <property type="match status" value="1"/>
</dbReference>
<dbReference type="Proteomes" id="UP001174909">
    <property type="component" value="Unassembled WGS sequence"/>
</dbReference>
<evidence type="ECO:0000256" key="6">
    <source>
        <dbReference type="ARBA" id="ARBA00023315"/>
    </source>
</evidence>
<feature type="domain" description="Peripheral subunit-binding (PSBD)" evidence="10">
    <location>
        <begin position="173"/>
        <end position="210"/>
    </location>
</feature>
<dbReference type="CDD" id="cd06849">
    <property type="entry name" value="lipoyl_domain"/>
    <property type="match status" value="1"/>
</dbReference>
<dbReference type="Pfam" id="PF00364">
    <property type="entry name" value="Biotin_lipoyl"/>
    <property type="match status" value="1"/>
</dbReference>
<keyword evidence="3 7" id="KW-0808">Transferase</keyword>
<evidence type="ECO:0000256" key="8">
    <source>
        <dbReference type="SAM" id="MobiDB-lite"/>
    </source>
</evidence>
<dbReference type="SUPFAM" id="SSF47005">
    <property type="entry name" value="Peripheral subunit-binding domain of 2-oxo acid dehydrogenase complex"/>
    <property type="match status" value="1"/>
</dbReference>
<name>A0AA35QT41_GEOBA</name>
<dbReference type="GO" id="GO:0005739">
    <property type="term" value="C:mitochondrion"/>
    <property type="evidence" value="ECO:0007669"/>
    <property type="project" value="TreeGrafter"/>
</dbReference>
<feature type="region of interest" description="Disordered" evidence="8">
    <location>
        <begin position="137"/>
        <end position="170"/>
    </location>
</feature>
<evidence type="ECO:0000313" key="11">
    <source>
        <dbReference type="EMBL" id="CAI7990664.1"/>
    </source>
</evidence>
<dbReference type="PROSITE" id="PS50968">
    <property type="entry name" value="BIOTINYL_LIPOYL"/>
    <property type="match status" value="1"/>
</dbReference>
<dbReference type="SUPFAM" id="SSF51230">
    <property type="entry name" value="Single hybrid motif"/>
    <property type="match status" value="1"/>
</dbReference>
<reference evidence="11" key="1">
    <citation type="submission" date="2023-03" db="EMBL/GenBank/DDBJ databases">
        <authorList>
            <person name="Steffen K."/>
            <person name="Cardenas P."/>
        </authorList>
    </citation>
    <scope>NUCLEOTIDE SEQUENCE</scope>
</reference>
<comment type="cofactor">
    <cofactor evidence="1 7">
        <name>(R)-lipoate</name>
        <dbReference type="ChEBI" id="CHEBI:83088"/>
    </cofactor>
</comment>
<dbReference type="PANTHER" id="PTHR43178">
    <property type="entry name" value="DIHYDROLIPOAMIDE ACETYLTRANSFERASE COMPONENT OF PYRUVATE DEHYDROGENASE COMPLEX"/>
    <property type="match status" value="1"/>
</dbReference>
<sequence length="467" mass="50222">MFSAVRSGVRAACRFHSGRRVSSVGLNHRVIAREVQRSVVSRWRGVHTSPAIASPLVTFNLPDVGERMATVVITEWLVKEGDTVSMGDALCEVQSDKSAATVYSPYDGVVKELVVEEEETAHLEKPLVVFEVEDGATGAEEHELKQSPPPPAESAAAETTPPTQLPVSSGKVLATPAVRHLAAEKEVNLADVVPTGKGGRVVKEDILNYINSNTGPTVSGPVTPPPSPPSPPSAEDRVEPITGFKLVMVRTMTESGRIPQFGYKDEVDMNKLVELRSLLKTRLSEGGVAFSYMPVLIKAVSLALVHHPVLNSTVDPDCTTITYRADHNVGVAMDTPLGLIVPNVKRVQEKSVYEIAVELNRLQSLGAAGQLPPVDTADGTFSLSNIGAIGGTYANPMLLPPSVAIGAFGRVKVVPRFDSEGDLERGHVMHVSWAADHRVIDGAEVARFSNRWKNYVENPASMILDMK</sequence>
<dbReference type="Pfam" id="PF00198">
    <property type="entry name" value="2-oxoacid_dh"/>
    <property type="match status" value="1"/>
</dbReference>
<feature type="compositionally biased region" description="Pro residues" evidence="8">
    <location>
        <begin position="222"/>
        <end position="232"/>
    </location>
</feature>
<accession>A0AA35QT41</accession>